<dbReference type="RefSeq" id="WP_167165499.1">
    <property type="nucleotide sequence ID" value="NZ_BAAAOO010000015.1"/>
</dbReference>
<feature type="transmembrane region" description="Helical" evidence="1">
    <location>
        <begin position="181"/>
        <end position="203"/>
    </location>
</feature>
<dbReference type="Proteomes" id="UP000749311">
    <property type="component" value="Unassembled WGS sequence"/>
</dbReference>
<proteinExistence type="predicted"/>
<feature type="transmembrane region" description="Helical" evidence="1">
    <location>
        <begin position="210"/>
        <end position="230"/>
    </location>
</feature>
<evidence type="ECO:0008006" key="4">
    <source>
        <dbReference type="Google" id="ProtNLM"/>
    </source>
</evidence>
<feature type="transmembrane region" description="Helical" evidence="1">
    <location>
        <begin position="250"/>
        <end position="272"/>
    </location>
</feature>
<keyword evidence="1" id="KW-1133">Transmembrane helix</keyword>
<protein>
    <recommendedName>
        <fullName evidence="4">ABC transporter permease</fullName>
    </recommendedName>
</protein>
<keyword evidence="1" id="KW-0812">Transmembrane</keyword>
<gene>
    <name evidence="2" type="ORF">FB473_001134</name>
</gene>
<comment type="caution">
    <text evidence="2">The sequence shown here is derived from an EMBL/GenBank/DDBJ whole genome shotgun (WGS) entry which is preliminary data.</text>
</comment>
<evidence type="ECO:0000313" key="3">
    <source>
        <dbReference type="Proteomes" id="UP000749311"/>
    </source>
</evidence>
<keyword evidence="1" id="KW-0472">Membrane</keyword>
<feature type="transmembrane region" description="Helical" evidence="1">
    <location>
        <begin position="128"/>
        <end position="153"/>
    </location>
</feature>
<reference evidence="2 3" key="1">
    <citation type="submission" date="2020-02" db="EMBL/GenBank/DDBJ databases">
        <title>Sequencing the genomes of 1000 actinobacteria strains.</title>
        <authorList>
            <person name="Klenk H.-P."/>
        </authorList>
    </citation>
    <scope>NUCLEOTIDE SEQUENCE [LARGE SCALE GENOMIC DNA]</scope>
    <source>
        <strain evidence="2 3">DSM 19609</strain>
    </source>
</reference>
<dbReference type="Pfam" id="PF10920">
    <property type="entry name" value="DUF2705"/>
    <property type="match status" value="1"/>
</dbReference>
<name>A0ABX0SF16_9ACTN</name>
<sequence>MSRSDHGRARRLFAAFAHDLQVGVRSNILNYLVAAAVFALLCDQARRTGDVSLPDQTPAWIDYALHALNGVPTPAADHDGLVLPITWLLPQVLLALLVASYPAKGLSGYSVHTLHCVGSRTDWWVAKWLWLVFTVLTFYAVAALVWLVFSLVFDGMTAAPRPDVGAVINGLDMSQVTTAEAYGLLAVPVLLSLAMSTVQMVLALTLRPMLAFLLVVSYLAVSSLSRSKLLVGDFAMVARNGAFDTQGVKTAPMCAILAAVILVTIGVGLWSFNRRDLLPQ</sequence>
<organism evidence="2 3">
    <name type="scientific">Brooklawnia cerclae</name>
    <dbReference type="NCBI Taxonomy" id="349934"/>
    <lineage>
        <taxon>Bacteria</taxon>
        <taxon>Bacillati</taxon>
        <taxon>Actinomycetota</taxon>
        <taxon>Actinomycetes</taxon>
        <taxon>Propionibacteriales</taxon>
        <taxon>Propionibacteriaceae</taxon>
        <taxon>Brooklawnia</taxon>
    </lineage>
</organism>
<dbReference type="EMBL" id="JAAMOZ010000001">
    <property type="protein sequence ID" value="NIH56489.1"/>
    <property type="molecule type" value="Genomic_DNA"/>
</dbReference>
<evidence type="ECO:0000313" key="2">
    <source>
        <dbReference type="EMBL" id="NIH56489.1"/>
    </source>
</evidence>
<evidence type="ECO:0000256" key="1">
    <source>
        <dbReference type="SAM" id="Phobius"/>
    </source>
</evidence>
<keyword evidence="3" id="KW-1185">Reference proteome</keyword>
<accession>A0ABX0SF16</accession>
<dbReference type="InterPro" id="IPR024295">
    <property type="entry name" value="DUF2705"/>
</dbReference>